<dbReference type="AlphaFoldDB" id="A0A177AMZ1"/>
<evidence type="ECO:0008006" key="8">
    <source>
        <dbReference type="Google" id="ProtNLM"/>
    </source>
</evidence>
<proteinExistence type="inferred from homology"/>
<accession>A0A177AMZ1</accession>
<dbReference type="PANTHER" id="PTHR14582">
    <property type="entry name" value="INNER KINETOCHORE SUBUNIT MAL2"/>
    <property type="match status" value="1"/>
</dbReference>
<name>A0A177AMZ1_9PEZI</name>
<dbReference type="GeneID" id="36283189"/>
<evidence type="ECO:0000256" key="5">
    <source>
        <dbReference type="ARBA" id="ARBA00023242"/>
    </source>
</evidence>
<keyword evidence="6" id="KW-0137">Centromere</keyword>
<dbReference type="GO" id="GO:0005634">
    <property type="term" value="C:nucleus"/>
    <property type="evidence" value="ECO:0007669"/>
    <property type="project" value="UniProtKB-SubCell"/>
</dbReference>
<dbReference type="Pfam" id="PF09496">
    <property type="entry name" value="CENP-O"/>
    <property type="match status" value="1"/>
</dbReference>
<dbReference type="InterPro" id="IPR018464">
    <property type="entry name" value="CENP-O"/>
</dbReference>
<dbReference type="GO" id="GO:0031511">
    <property type="term" value="C:Mis6-Sim4 complex"/>
    <property type="evidence" value="ECO:0007669"/>
    <property type="project" value="TreeGrafter"/>
</dbReference>
<evidence type="ECO:0000256" key="4">
    <source>
        <dbReference type="ARBA" id="ARBA00022454"/>
    </source>
</evidence>
<reference evidence="7" key="1">
    <citation type="submission" date="2016-03" db="EMBL/GenBank/DDBJ databases">
        <title>Updated assembly of Pseudogymnoascus destructans, the fungus causing white-nose syndrome of bats.</title>
        <authorList>
            <person name="Palmer J.M."/>
            <person name="Drees K.P."/>
            <person name="Foster J.T."/>
            <person name="Lindner D.L."/>
        </authorList>
    </citation>
    <scope>NUCLEOTIDE SEQUENCE [LARGE SCALE GENOMIC DNA]</scope>
    <source>
        <strain evidence="7">20631-21</strain>
    </source>
</reference>
<comment type="similarity">
    <text evidence="3">Belongs to the CENP-O/MCM21 family.</text>
</comment>
<evidence type="ECO:0000256" key="6">
    <source>
        <dbReference type="ARBA" id="ARBA00023328"/>
    </source>
</evidence>
<dbReference type="EMBL" id="KV441386">
    <property type="protein sequence ID" value="OAF63426.1"/>
    <property type="molecule type" value="Genomic_DNA"/>
</dbReference>
<dbReference type="Proteomes" id="UP000077154">
    <property type="component" value="Unassembled WGS sequence"/>
</dbReference>
<dbReference type="eggNOG" id="ENOG502SCC4">
    <property type="taxonomic scope" value="Eukaryota"/>
</dbReference>
<keyword evidence="4" id="KW-0158">Chromosome</keyword>
<dbReference type="PANTHER" id="PTHR14582:SF1">
    <property type="entry name" value="CENTROMERE PROTEIN O"/>
    <property type="match status" value="1"/>
</dbReference>
<dbReference type="RefSeq" id="XP_024328694.1">
    <property type="nucleotide sequence ID" value="XM_024463787.1"/>
</dbReference>
<dbReference type="VEuPathDB" id="FungiDB:GMDG_02785"/>
<organism evidence="7">
    <name type="scientific">Pseudogymnoascus destructans</name>
    <dbReference type="NCBI Taxonomy" id="655981"/>
    <lineage>
        <taxon>Eukaryota</taxon>
        <taxon>Fungi</taxon>
        <taxon>Dikarya</taxon>
        <taxon>Ascomycota</taxon>
        <taxon>Pezizomycotina</taxon>
        <taxon>Leotiomycetes</taxon>
        <taxon>Thelebolales</taxon>
        <taxon>Thelebolaceae</taxon>
        <taxon>Pseudogymnoascus</taxon>
    </lineage>
</organism>
<gene>
    <name evidence="7" type="ORF">VC83_00090</name>
</gene>
<evidence type="ECO:0000313" key="7">
    <source>
        <dbReference type="EMBL" id="OAF63426.1"/>
    </source>
</evidence>
<evidence type="ECO:0000256" key="1">
    <source>
        <dbReference type="ARBA" id="ARBA00004123"/>
    </source>
</evidence>
<comment type="subcellular location">
    <subcellularLocation>
        <location evidence="2">Chromosome</location>
        <location evidence="2">Centromere</location>
    </subcellularLocation>
    <subcellularLocation>
        <location evidence="1">Nucleus</location>
    </subcellularLocation>
</comment>
<evidence type="ECO:0000256" key="2">
    <source>
        <dbReference type="ARBA" id="ARBA00004584"/>
    </source>
</evidence>
<protein>
    <recommendedName>
        <fullName evidence="8">Cenp-O kinetochore centromere component</fullName>
    </recommendedName>
</protein>
<keyword evidence="5" id="KW-0539">Nucleus</keyword>
<sequence>MMVSPSEQPPVDPIQVELDDELESLEARVVGLHQRRIIQTANIINSRSQTIPRRLRSAPKSLETEDNNPLHNIASSNSQKQLTYNQECLYRICSGVTTFKVKDPDPCSIDKGAVLGIRIEAFQSGHFIRPYYVFLNRHHPDSSAWRVHRHTVPPCIPLDSLADRYLPAPTQSGDLLKGPKQALPRFVKALRSRIVAYHNRITVIVGMRRAFGLSANKEQGEGRELIFSDISPADAEAKHIRLEWMDGRIGRAVISSKGKILKCVVIGEDGRDRTTERAVLGGGGRVEGIAGRLLDM</sequence>
<evidence type="ECO:0000256" key="3">
    <source>
        <dbReference type="ARBA" id="ARBA00007321"/>
    </source>
</evidence>
<dbReference type="OrthoDB" id="10050372at2759"/>